<reference evidence="1 2" key="1">
    <citation type="submission" date="2015-02" db="EMBL/GenBank/DDBJ databases">
        <title>Draft genome sequence of Kitasatospora griseola MF730-N6, a bafilomycin, terpentecin and satosporin producer.</title>
        <authorList>
            <person name="Arens J.C."/>
            <person name="Haltli B."/>
            <person name="Kerr R.G."/>
        </authorList>
    </citation>
    <scope>NUCLEOTIDE SEQUENCE [LARGE SCALE GENOMIC DNA]</scope>
    <source>
        <strain evidence="1 2">MF730-N6</strain>
    </source>
</reference>
<name>A0A0D0Q1E8_KITGR</name>
<dbReference type="PATRIC" id="fig|2064.6.peg.377"/>
<evidence type="ECO:0000313" key="2">
    <source>
        <dbReference type="Proteomes" id="UP000032066"/>
    </source>
</evidence>
<dbReference type="Proteomes" id="UP000032066">
    <property type="component" value="Unassembled WGS sequence"/>
</dbReference>
<dbReference type="InterPro" id="IPR011059">
    <property type="entry name" value="Metal-dep_hydrolase_composite"/>
</dbReference>
<dbReference type="AlphaFoldDB" id="A0A0D0Q1E8"/>
<dbReference type="EMBL" id="JXZB01000001">
    <property type="protein sequence ID" value="KIQ66367.1"/>
    <property type="molecule type" value="Genomic_DNA"/>
</dbReference>
<accession>A0A0D0Q1E8</accession>
<dbReference type="STRING" id="2064.TR51_01670"/>
<dbReference type="SUPFAM" id="SSF51338">
    <property type="entry name" value="Composite domain of metallo-dependent hydrolases"/>
    <property type="match status" value="1"/>
</dbReference>
<organism evidence="1 2">
    <name type="scientific">Kitasatospora griseola</name>
    <name type="common">Streptomyces griseolosporeus</name>
    <dbReference type="NCBI Taxonomy" id="2064"/>
    <lineage>
        <taxon>Bacteria</taxon>
        <taxon>Bacillati</taxon>
        <taxon>Actinomycetota</taxon>
        <taxon>Actinomycetes</taxon>
        <taxon>Kitasatosporales</taxon>
        <taxon>Streptomycetaceae</taxon>
        <taxon>Kitasatospora</taxon>
    </lineage>
</organism>
<evidence type="ECO:0000313" key="1">
    <source>
        <dbReference type="EMBL" id="KIQ66367.1"/>
    </source>
</evidence>
<keyword evidence="2" id="KW-1185">Reference proteome</keyword>
<gene>
    <name evidence="1" type="ORF">TR51_01670</name>
</gene>
<evidence type="ECO:0008006" key="3">
    <source>
        <dbReference type="Google" id="ProtNLM"/>
    </source>
</evidence>
<proteinExistence type="predicted"/>
<protein>
    <recommendedName>
        <fullName evidence="3">Amidohydrolase-related domain-containing protein</fullName>
    </recommendedName>
</protein>
<dbReference type="Gene3D" id="2.30.40.10">
    <property type="entry name" value="Urease, subunit C, domain 1"/>
    <property type="match status" value="1"/>
</dbReference>
<dbReference type="GO" id="GO:0016810">
    <property type="term" value="F:hydrolase activity, acting on carbon-nitrogen (but not peptide) bonds"/>
    <property type="evidence" value="ECO:0007669"/>
    <property type="project" value="InterPro"/>
</dbReference>
<comment type="caution">
    <text evidence="1">The sequence shown here is derived from an EMBL/GenBank/DDBJ whole genome shotgun (WGS) entry which is preliminary data.</text>
</comment>
<dbReference type="RefSeq" id="WP_043907516.1">
    <property type="nucleotide sequence ID" value="NZ_JXZB01000001.1"/>
</dbReference>
<sequence length="72" mass="7327">MPAGLSRTLAAKAGAIPSASTAAPLGRITEGAWADVLLVEGDPTQDLTVPGDPDTNLAVIIEDGRIYKNLLG</sequence>